<name>A0A6C0I721_9ZZZZ</name>
<reference evidence="1" key="1">
    <citation type="journal article" date="2020" name="Nature">
        <title>Giant virus diversity and host interactions through global metagenomics.</title>
        <authorList>
            <person name="Schulz F."/>
            <person name="Roux S."/>
            <person name="Paez-Espino D."/>
            <person name="Jungbluth S."/>
            <person name="Walsh D.A."/>
            <person name="Denef V.J."/>
            <person name="McMahon K.D."/>
            <person name="Konstantinidis K.T."/>
            <person name="Eloe-Fadrosh E.A."/>
            <person name="Kyrpides N.C."/>
            <person name="Woyke T."/>
        </authorList>
    </citation>
    <scope>NUCLEOTIDE SEQUENCE</scope>
    <source>
        <strain evidence="1">GVMAG-M-3300023184-51</strain>
    </source>
</reference>
<organism evidence="1">
    <name type="scientific">viral metagenome</name>
    <dbReference type="NCBI Taxonomy" id="1070528"/>
    <lineage>
        <taxon>unclassified sequences</taxon>
        <taxon>metagenomes</taxon>
        <taxon>organismal metagenomes</taxon>
    </lineage>
</organism>
<sequence length="103" mass="12067">MDNRNSDLIKKVLAQTDYTEEKAAAKLQEFNNDVFRVLKDYMGIPEKKTDTKIKSINQEIYKQIRHSLDSSMKEYREKNPVNIEQVITNLTESDENEKLKNGN</sequence>
<dbReference type="EMBL" id="MN740123">
    <property type="protein sequence ID" value="QHT88808.1"/>
    <property type="molecule type" value="Genomic_DNA"/>
</dbReference>
<evidence type="ECO:0000313" key="1">
    <source>
        <dbReference type="EMBL" id="QHT88808.1"/>
    </source>
</evidence>
<protein>
    <submittedName>
        <fullName evidence="1">Uncharacterized protein</fullName>
    </submittedName>
</protein>
<dbReference type="AlphaFoldDB" id="A0A6C0I721"/>
<proteinExistence type="predicted"/>
<accession>A0A6C0I721</accession>